<dbReference type="SUPFAM" id="SSF53822">
    <property type="entry name" value="Periplasmic binding protein-like I"/>
    <property type="match status" value="1"/>
</dbReference>
<keyword evidence="3" id="KW-1185">Reference proteome</keyword>
<dbReference type="Pfam" id="PF07562">
    <property type="entry name" value="NCD3G"/>
    <property type="match status" value="1"/>
</dbReference>
<sequence>VNPSQDPQSTLLKEFWEATFGCSFQSSLHVRSGERVYFDENGDPAAAYELVNWQPNLQGDIMFVPVGSYDASQPNERQFKMNGIKITWAAKSMERPQSVCSESCLPGFRQAMIKGKPICCFSCIACAAGEISNSSPFGTEDDTSVCEMLGSPEFPLLSKKGHVTIGGAFSIHSQISKPSLSLNDTPEPLICSR</sequence>
<dbReference type="Gene3D" id="2.10.50.30">
    <property type="entry name" value="GPCR, family 3, nine cysteines domain"/>
    <property type="match status" value="1"/>
</dbReference>
<dbReference type="GO" id="GO:0005886">
    <property type="term" value="C:plasma membrane"/>
    <property type="evidence" value="ECO:0007669"/>
    <property type="project" value="TreeGrafter"/>
</dbReference>
<dbReference type="InterPro" id="IPR004073">
    <property type="entry name" value="GPCR_3_vmron_rcpt_2"/>
</dbReference>
<dbReference type="InterPro" id="IPR000068">
    <property type="entry name" value="GPCR_3_Ca_sens_rcpt-rel"/>
</dbReference>
<evidence type="ECO:0000313" key="3">
    <source>
        <dbReference type="Proteomes" id="UP000677803"/>
    </source>
</evidence>
<name>A0A8S4BRW1_9TELE</name>
<accession>A0A8S4BRW1</accession>
<dbReference type="PANTHER" id="PTHR24061">
    <property type="entry name" value="CALCIUM-SENSING RECEPTOR-RELATED"/>
    <property type="match status" value="1"/>
</dbReference>
<dbReference type="AlphaFoldDB" id="A0A8S4BRW1"/>
<dbReference type="GO" id="GO:0004930">
    <property type="term" value="F:G protein-coupled receptor activity"/>
    <property type="evidence" value="ECO:0007669"/>
    <property type="project" value="InterPro"/>
</dbReference>
<reference evidence="2" key="1">
    <citation type="submission" date="2021-05" db="EMBL/GenBank/DDBJ databases">
        <authorList>
            <person name="Tigano A."/>
        </authorList>
    </citation>
    <scope>NUCLEOTIDE SEQUENCE</scope>
</reference>
<feature type="domain" description="GPCR family 3 nine cysteines" evidence="1">
    <location>
        <begin position="96"/>
        <end position="134"/>
    </location>
</feature>
<proteinExistence type="predicted"/>
<dbReference type="PRINTS" id="PR01535">
    <property type="entry name" value="VOMERONASL2R"/>
</dbReference>
<organism evidence="2 3">
    <name type="scientific">Menidia menidia</name>
    <name type="common">Atlantic silverside</name>
    <dbReference type="NCBI Taxonomy" id="238744"/>
    <lineage>
        <taxon>Eukaryota</taxon>
        <taxon>Metazoa</taxon>
        <taxon>Chordata</taxon>
        <taxon>Craniata</taxon>
        <taxon>Vertebrata</taxon>
        <taxon>Euteleostomi</taxon>
        <taxon>Actinopterygii</taxon>
        <taxon>Neopterygii</taxon>
        <taxon>Teleostei</taxon>
        <taxon>Neoteleostei</taxon>
        <taxon>Acanthomorphata</taxon>
        <taxon>Ovalentaria</taxon>
        <taxon>Atherinomorphae</taxon>
        <taxon>Atheriniformes</taxon>
        <taxon>Atherinopsidae</taxon>
        <taxon>Menidiinae</taxon>
        <taxon>Menidia</taxon>
    </lineage>
</organism>
<dbReference type="OrthoDB" id="5984008at2759"/>
<gene>
    <name evidence="2" type="ORF">MMEN_LOCUS18298</name>
</gene>
<comment type="caution">
    <text evidence="2">The sequence shown here is derived from an EMBL/GenBank/DDBJ whole genome shotgun (WGS) entry which is preliminary data.</text>
</comment>
<dbReference type="InterPro" id="IPR038550">
    <property type="entry name" value="GPCR_3_9-Cys_sf"/>
</dbReference>
<dbReference type="InterPro" id="IPR011500">
    <property type="entry name" value="GPCR_3_9-Cys_dom"/>
</dbReference>
<evidence type="ECO:0000259" key="1">
    <source>
        <dbReference type="Pfam" id="PF07562"/>
    </source>
</evidence>
<dbReference type="PANTHER" id="PTHR24061:SF538">
    <property type="entry name" value="OLFACTORY RECEPTOR C FAMILY, H1"/>
    <property type="match status" value="1"/>
</dbReference>
<dbReference type="Gene3D" id="3.40.50.2300">
    <property type="match status" value="1"/>
</dbReference>
<dbReference type="Proteomes" id="UP000677803">
    <property type="component" value="Unassembled WGS sequence"/>
</dbReference>
<dbReference type="InterPro" id="IPR028082">
    <property type="entry name" value="Peripla_BP_I"/>
</dbReference>
<feature type="non-terminal residue" evidence="2">
    <location>
        <position position="193"/>
    </location>
</feature>
<dbReference type="EMBL" id="CAJRST010037777">
    <property type="protein sequence ID" value="CAG6001827.1"/>
    <property type="molecule type" value="Genomic_DNA"/>
</dbReference>
<protein>
    <submittedName>
        <fullName evidence="2">(Atlantic silverside) hypothetical protein</fullName>
    </submittedName>
</protein>
<evidence type="ECO:0000313" key="2">
    <source>
        <dbReference type="EMBL" id="CAG6001827.1"/>
    </source>
</evidence>